<dbReference type="STRING" id="1523247.SAMN05660464_3997"/>
<evidence type="ECO:0000256" key="7">
    <source>
        <dbReference type="ARBA" id="ARBA00022840"/>
    </source>
</evidence>
<evidence type="ECO:0000256" key="8">
    <source>
        <dbReference type="ARBA" id="ARBA00023012"/>
    </source>
</evidence>
<evidence type="ECO:0000256" key="5">
    <source>
        <dbReference type="ARBA" id="ARBA00022741"/>
    </source>
</evidence>
<keyword evidence="9" id="KW-0472">Membrane</keyword>
<keyword evidence="8" id="KW-0902">Two-component regulatory system</keyword>
<dbReference type="InterPro" id="IPR050482">
    <property type="entry name" value="Sensor_HK_TwoCompSys"/>
</dbReference>
<protein>
    <recommendedName>
        <fullName evidence="2">histidine kinase</fullName>
        <ecNumber evidence="2">2.7.13.3</ecNumber>
    </recommendedName>
</protein>
<keyword evidence="3" id="KW-0597">Phosphoprotein</keyword>
<keyword evidence="9" id="KW-0812">Transmembrane</keyword>
<dbReference type="GO" id="GO:0005524">
    <property type="term" value="F:ATP binding"/>
    <property type="evidence" value="ECO:0007669"/>
    <property type="project" value="UniProtKB-KW"/>
</dbReference>
<evidence type="ECO:0000313" key="13">
    <source>
        <dbReference type="Proteomes" id="UP000198857"/>
    </source>
</evidence>
<feature type="domain" description="Histidine kinase/HSP90-like ATPase" evidence="10">
    <location>
        <begin position="283"/>
        <end position="362"/>
    </location>
</feature>
<dbReference type="Gene3D" id="1.20.5.1930">
    <property type="match status" value="1"/>
</dbReference>
<evidence type="ECO:0000256" key="2">
    <source>
        <dbReference type="ARBA" id="ARBA00012438"/>
    </source>
</evidence>
<dbReference type="GO" id="GO:0046983">
    <property type="term" value="F:protein dimerization activity"/>
    <property type="evidence" value="ECO:0007669"/>
    <property type="project" value="InterPro"/>
</dbReference>
<evidence type="ECO:0000256" key="6">
    <source>
        <dbReference type="ARBA" id="ARBA00022777"/>
    </source>
</evidence>
<keyword evidence="4" id="KW-0808">Transferase</keyword>
<evidence type="ECO:0000256" key="1">
    <source>
        <dbReference type="ARBA" id="ARBA00000085"/>
    </source>
</evidence>
<dbReference type="GO" id="GO:0000155">
    <property type="term" value="F:phosphorelay sensor kinase activity"/>
    <property type="evidence" value="ECO:0007669"/>
    <property type="project" value="InterPro"/>
</dbReference>
<accession>A0A1I5SID7</accession>
<comment type="catalytic activity">
    <reaction evidence="1">
        <text>ATP + protein L-histidine = ADP + protein N-phospho-L-histidine.</text>
        <dbReference type="EC" id="2.7.13.3"/>
    </reaction>
</comment>
<dbReference type="Gene3D" id="3.30.565.10">
    <property type="entry name" value="Histidine kinase-like ATPase, C-terminal domain"/>
    <property type="match status" value="1"/>
</dbReference>
<evidence type="ECO:0000256" key="9">
    <source>
        <dbReference type="SAM" id="Phobius"/>
    </source>
</evidence>
<feature type="transmembrane region" description="Helical" evidence="9">
    <location>
        <begin position="101"/>
        <end position="121"/>
    </location>
</feature>
<evidence type="ECO:0000259" key="10">
    <source>
        <dbReference type="Pfam" id="PF02518"/>
    </source>
</evidence>
<dbReference type="OrthoDB" id="5241784at2"/>
<dbReference type="EMBL" id="FOWQ01000007">
    <property type="protein sequence ID" value="SFP70483.1"/>
    <property type="molecule type" value="Genomic_DNA"/>
</dbReference>
<dbReference type="Proteomes" id="UP000198857">
    <property type="component" value="Unassembled WGS sequence"/>
</dbReference>
<reference evidence="13" key="1">
    <citation type="submission" date="2016-10" db="EMBL/GenBank/DDBJ databases">
        <authorList>
            <person name="Varghese N."/>
            <person name="Submissions S."/>
        </authorList>
    </citation>
    <scope>NUCLEOTIDE SEQUENCE [LARGE SCALE GENOMIC DNA]</scope>
    <source>
        <strain evidence="13">DSM 44208</strain>
    </source>
</reference>
<dbReference type="InterPro" id="IPR011712">
    <property type="entry name" value="Sig_transdc_His_kin_sub3_dim/P"/>
</dbReference>
<evidence type="ECO:0000256" key="4">
    <source>
        <dbReference type="ARBA" id="ARBA00022679"/>
    </source>
</evidence>
<feature type="domain" description="Signal transduction histidine kinase subgroup 3 dimerisation and phosphoacceptor" evidence="11">
    <location>
        <begin position="176"/>
        <end position="242"/>
    </location>
</feature>
<dbReference type="RefSeq" id="WP_091113392.1">
    <property type="nucleotide sequence ID" value="NZ_FOWQ01000007.1"/>
</dbReference>
<dbReference type="EC" id="2.7.13.3" evidence="2"/>
<keyword evidence="6 12" id="KW-0418">Kinase</keyword>
<dbReference type="PANTHER" id="PTHR24421">
    <property type="entry name" value="NITRATE/NITRITE SENSOR PROTEIN NARX-RELATED"/>
    <property type="match status" value="1"/>
</dbReference>
<dbReference type="Pfam" id="PF07730">
    <property type="entry name" value="HisKA_3"/>
    <property type="match status" value="1"/>
</dbReference>
<dbReference type="CDD" id="cd16917">
    <property type="entry name" value="HATPase_UhpB-NarQ-NarX-like"/>
    <property type="match status" value="1"/>
</dbReference>
<sequence>MEGSTGVRAPSDRVYALVAVVSAGAAALEGPPVLPVLVCLVLALVPWLLVAAGADLPLALFAVLAVAPVVPVVAWSGVGSALFLTIATAARVATRTDRRGLLAATTAAAVAVPFAPFAGLLPPGAGEVERGAGSLYFAFGTVLGVLVGVLLHRAAVLTDHLRVAQERLAEAAARQERQRIARDVHDLVAHSLTVVVLHVGGARRVLRRDPRAAEGALEEAERVCRESLDGIRGVVGLLRSGQDEYPVVSLDLAELADGYRAAGLPVTLHTAGSPGSLPLVARVTLHRVVQEALANAARHADGAPVEVRVTVDDGGVEARVRNDLPGGGHGGGGHGGFGLVGLRERVASLGGELTWGPEDGAWVLRCALPRHAGDRAVSAPAGGGQA</sequence>
<keyword evidence="13" id="KW-1185">Reference proteome</keyword>
<evidence type="ECO:0000259" key="11">
    <source>
        <dbReference type="Pfam" id="PF07730"/>
    </source>
</evidence>
<proteinExistence type="predicted"/>
<dbReference type="Pfam" id="PF02518">
    <property type="entry name" value="HATPase_c"/>
    <property type="match status" value="1"/>
</dbReference>
<organism evidence="12 13">
    <name type="scientific">Geodermatophilus dictyosporus</name>
    <dbReference type="NCBI Taxonomy" id="1523247"/>
    <lineage>
        <taxon>Bacteria</taxon>
        <taxon>Bacillati</taxon>
        <taxon>Actinomycetota</taxon>
        <taxon>Actinomycetes</taxon>
        <taxon>Geodermatophilales</taxon>
        <taxon>Geodermatophilaceae</taxon>
        <taxon>Geodermatophilus</taxon>
    </lineage>
</organism>
<dbReference type="InterPro" id="IPR036890">
    <property type="entry name" value="HATPase_C_sf"/>
</dbReference>
<dbReference type="GO" id="GO:0016020">
    <property type="term" value="C:membrane"/>
    <property type="evidence" value="ECO:0007669"/>
    <property type="project" value="InterPro"/>
</dbReference>
<dbReference type="PANTHER" id="PTHR24421:SF10">
    <property type="entry name" value="NITRATE_NITRITE SENSOR PROTEIN NARQ"/>
    <property type="match status" value="1"/>
</dbReference>
<dbReference type="InterPro" id="IPR003594">
    <property type="entry name" value="HATPase_dom"/>
</dbReference>
<feature type="transmembrane region" description="Helical" evidence="9">
    <location>
        <begin position="58"/>
        <end position="89"/>
    </location>
</feature>
<name>A0A1I5SID7_9ACTN</name>
<gene>
    <name evidence="12" type="ORF">SAMN05660464_3997</name>
</gene>
<dbReference type="SUPFAM" id="SSF55874">
    <property type="entry name" value="ATPase domain of HSP90 chaperone/DNA topoisomerase II/histidine kinase"/>
    <property type="match status" value="1"/>
</dbReference>
<keyword evidence="5" id="KW-0547">Nucleotide-binding</keyword>
<keyword evidence="9" id="KW-1133">Transmembrane helix</keyword>
<feature type="transmembrane region" description="Helical" evidence="9">
    <location>
        <begin position="12"/>
        <end position="28"/>
    </location>
</feature>
<evidence type="ECO:0000256" key="3">
    <source>
        <dbReference type="ARBA" id="ARBA00022553"/>
    </source>
</evidence>
<dbReference type="AlphaFoldDB" id="A0A1I5SID7"/>
<feature type="transmembrane region" description="Helical" evidence="9">
    <location>
        <begin position="133"/>
        <end position="152"/>
    </location>
</feature>
<keyword evidence="7" id="KW-0067">ATP-binding</keyword>
<evidence type="ECO:0000313" key="12">
    <source>
        <dbReference type="EMBL" id="SFP70483.1"/>
    </source>
</evidence>